<dbReference type="KEGG" id="cmk:103179523"/>
<dbReference type="OMA" id="WHGTRPG"/>
<feature type="chain" id="PRO_5021433367" evidence="10">
    <location>
        <begin position="21"/>
        <end position="558"/>
    </location>
</feature>
<evidence type="ECO:0000256" key="5">
    <source>
        <dbReference type="ARBA" id="ARBA00022989"/>
    </source>
</evidence>
<keyword evidence="10" id="KW-0732">Signal</keyword>
<keyword evidence="12" id="KW-1185">Reference proteome</keyword>
<reference evidence="11" key="4">
    <citation type="submission" date="2025-08" db="UniProtKB">
        <authorList>
            <consortium name="Ensembl"/>
        </authorList>
    </citation>
    <scope>IDENTIFICATION</scope>
</reference>
<name>A0A4W3JVT4_CALMI</name>
<reference evidence="12" key="1">
    <citation type="journal article" date="2006" name="Science">
        <title>Ancient noncoding elements conserved in the human genome.</title>
        <authorList>
            <person name="Venkatesh B."/>
            <person name="Kirkness E.F."/>
            <person name="Loh Y.H."/>
            <person name="Halpern A.L."/>
            <person name="Lee A.P."/>
            <person name="Johnson J."/>
            <person name="Dandona N."/>
            <person name="Viswanathan L.D."/>
            <person name="Tay A."/>
            <person name="Venter J.C."/>
            <person name="Strausberg R.L."/>
            <person name="Brenner S."/>
        </authorList>
    </citation>
    <scope>NUCLEOTIDE SEQUENCE [LARGE SCALE GENOMIC DNA]</scope>
</reference>
<reference evidence="12" key="3">
    <citation type="journal article" date="2014" name="Nature">
        <title>Elephant shark genome provides unique insights into gnathostome evolution.</title>
        <authorList>
            <consortium name="International Elephant Shark Genome Sequencing Consortium"/>
            <person name="Venkatesh B."/>
            <person name="Lee A.P."/>
            <person name="Ravi V."/>
            <person name="Maurya A.K."/>
            <person name="Lian M.M."/>
            <person name="Swann J.B."/>
            <person name="Ohta Y."/>
            <person name="Flajnik M.F."/>
            <person name="Sutoh Y."/>
            <person name="Kasahara M."/>
            <person name="Hoon S."/>
            <person name="Gangu V."/>
            <person name="Roy S.W."/>
            <person name="Irimia M."/>
            <person name="Korzh V."/>
            <person name="Kondrychyn I."/>
            <person name="Lim Z.W."/>
            <person name="Tay B.H."/>
            <person name="Tohari S."/>
            <person name="Kong K.W."/>
            <person name="Ho S."/>
            <person name="Lorente-Galdos B."/>
            <person name="Quilez J."/>
            <person name="Marques-Bonet T."/>
            <person name="Raney B.J."/>
            <person name="Ingham P.W."/>
            <person name="Tay A."/>
            <person name="Hillier L.W."/>
            <person name="Minx P."/>
            <person name="Boehm T."/>
            <person name="Wilson R.K."/>
            <person name="Brenner S."/>
            <person name="Warren W.C."/>
        </authorList>
    </citation>
    <scope>NUCLEOTIDE SEQUENCE [LARGE SCALE GENOMIC DNA]</scope>
</reference>
<keyword evidence="4" id="KW-0256">Endoplasmic reticulum</keyword>
<feature type="region of interest" description="Disordered" evidence="8">
    <location>
        <begin position="503"/>
        <end position="535"/>
    </location>
</feature>
<feature type="transmembrane region" description="Helical" evidence="9">
    <location>
        <begin position="450"/>
        <end position="471"/>
    </location>
</feature>
<dbReference type="AlphaFoldDB" id="A0A4W3JVT4"/>
<evidence type="ECO:0000256" key="6">
    <source>
        <dbReference type="ARBA" id="ARBA00023136"/>
    </source>
</evidence>
<comment type="subcellular location">
    <subcellularLocation>
        <location evidence="1">Endoplasmic reticulum membrane</location>
        <topology evidence="1">Multi-pass membrane protein</topology>
    </subcellularLocation>
</comment>
<dbReference type="InterPro" id="IPR004299">
    <property type="entry name" value="MBOAT_fam"/>
</dbReference>
<feature type="transmembrane region" description="Helical" evidence="9">
    <location>
        <begin position="59"/>
        <end position="79"/>
    </location>
</feature>
<feature type="signal peptide" evidence="10">
    <location>
        <begin position="1"/>
        <end position="20"/>
    </location>
</feature>
<dbReference type="Proteomes" id="UP000314986">
    <property type="component" value="Unassembled WGS sequence"/>
</dbReference>
<evidence type="ECO:0000256" key="10">
    <source>
        <dbReference type="SAM" id="SignalP"/>
    </source>
</evidence>
<evidence type="ECO:0000256" key="3">
    <source>
        <dbReference type="ARBA" id="ARBA00022692"/>
    </source>
</evidence>
<dbReference type="InterPro" id="IPR049941">
    <property type="entry name" value="LPLAT_7/PORCN-like"/>
</dbReference>
<evidence type="ECO:0000313" key="11">
    <source>
        <dbReference type="Ensembl" id="ENSCMIP00000042288.1"/>
    </source>
</evidence>
<dbReference type="PANTHER" id="PTHR13906">
    <property type="entry name" value="PORCUPINE"/>
    <property type="match status" value="1"/>
</dbReference>
<proteinExistence type="predicted"/>
<dbReference type="OrthoDB" id="286734at2759"/>
<gene>
    <name evidence="11" type="primary">LOC103179523</name>
</gene>
<evidence type="ECO:0000313" key="12">
    <source>
        <dbReference type="Proteomes" id="UP000314986"/>
    </source>
</evidence>
<feature type="compositionally biased region" description="Basic and acidic residues" evidence="8">
    <location>
        <begin position="503"/>
        <end position="525"/>
    </location>
</feature>
<reference evidence="12" key="2">
    <citation type="journal article" date="2007" name="PLoS Biol.">
        <title>Survey sequencing and comparative analysis of the elephant shark (Callorhinchus milii) genome.</title>
        <authorList>
            <person name="Venkatesh B."/>
            <person name="Kirkness E.F."/>
            <person name="Loh Y.H."/>
            <person name="Halpern A.L."/>
            <person name="Lee A.P."/>
            <person name="Johnson J."/>
            <person name="Dandona N."/>
            <person name="Viswanathan L.D."/>
            <person name="Tay A."/>
            <person name="Venter J.C."/>
            <person name="Strausberg R.L."/>
            <person name="Brenner S."/>
        </authorList>
    </citation>
    <scope>NUCLEOTIDE SEQUENCE [LARGE SCALE GENOMIC DNA]</scope>
</reference>
<reference evidence="11" key="5">
    <citation type="submission" date="2025-09" db="UniProtKB">
        <authorList>
            <consortium name="Ensembl"/>
        </authorList>
    </citation>
    <scope>IDENTIFICATION</scope>
</reference>
<evidence type="ECO:0000256" key="7">
    <source>
        <dbReference type="ARBA" id="ARBA00023315"/>
    </source>
</evidence>
<dbReference type="Ensembl" id="ENSCMIT00000042899.1">
    <property type="protein sequence ID" value="ENSCMIP00000042288.1"/>
    <property type="gene ID" value="ENSCMIG00000017577.1"/>
</dbReference>
<dbReference type="GO" id="GO:0005789">
    <property type="term" value="C:endoplasmic reticulum membrane"/>
    <property type="evidence" value="ECO:0007669"/>
    <property type="project" value="UniProtKB-SubCell"/>
</dbReference>
<dbReference type="PANTHER" id="PTHR13906:SF4">
    <property type="entry name" value="LYSOPHOSPHOLIPID ACYLTRANSFERASE 6"/>
    <property type="match status" value="1"/>
</dbReference>
<evidence type="ECO:0000256" key="9">
    <source>
        <dbReference type="SAM" id="Phobius"/>
    </source>
</evidence>
<feature type="transmembrane region" description="Helical" evidence="9">
    <location>
        <begin position="134"/>
        <end position="153"/>
    </location>
</feature>
<feature type="transmembrane region" description="Helical" evidence="9">
    <location>
        <begin position="91"/>
        <end position="114"/>
    </location>
</feature>
<dbReference type="GO" id="GO:0030258">
    <property type="term" value="P:lipid modification"/>
    <property type="evidence" value="ECO:0007669"/>
    <property type="project" value="TreeGrafter"/>
</dbReference>
<dbReference type="GeneTree" id="ENSGT01030000234564"/>
<accession>A0A4W3JVT4</accession>
<protein>
    <submittedName>
        <fullName evidence="11">Lysophospholipid acyltransferase 2-like</fullName>
    </submittedName>
</protein>
<feature type="transmembrane region" description="Helical" evidence="9">
    <location>
        <begin position="477"/>
        <end position="496"/>
    </location>
</feature>
<organism evidence="11 12">
    <name type="scientific">Callorhinchus milii</name>
    <name type="common">Ghost shark</name>
    <dbReference type="NCBI Taxonomy" id="7868"/>
    <lineage>
        <taxon>Eukaryota</taxon>
        <taxon>Metazoa</taxon>
        <taxon>Chordata</taxon>
        <taxon>Craniata</taxon>
        <taxon>Vertebrata</taxon>
        <taxon>Chondrichthyes</taxon>
        <taxon>Holocephali</taxon>
        <taxon>Chimaeriformes</taxon>
        <taxon>Callorhinchidae</taxon>
        <taxon>Callorhinchus</taxon>
    </lineage>
</organism>
<evidence type="ECO:0000256" key="2">
    <source>
        <dbReference type="ARBA" id="ARBA00022679"/>
    </source>
</evidence>
<keyword evidence="3 9" id="KW-0812">Transmembrane</keyword>
<keyword evidence="5 9" id="KW-1133">Transmembrane helix</keyword>
<dbReference type="GeneID" id="103179523"/>
<keyword evidence="6 9" id="KW-0472">Membrane</keyword>
<dbReference type="GO" id="GO:0016746">
    <property type="term" value="F:acyltransferase activity"/>
    <property type="evidence" value="ECO:0007669"/>
    <property type="project" value="UniProtKB-KW"/>
</dbReference>
<evidence type="ECO:0000256" key="8">
    <source>
        <dbReference type="SAM" id="MobiDB-lite"/>
    </source>
</evidence>
<keyword evidence="7" id="KW-0012">Acyltransferase</keyword>
<feature type="transmembrane region" description="Helical" evidence="9">
    <location>
        <begin position="411"/>
        <end position="429"/>
    </location>
</feature>
<evidence type="ECO:0000256" key="4">
    <source>
        <dbReference type="ARBA" id="ARBA00022824"/>
    </source>
</evidence>
<dbReference type="Pfam" id="PF03062">
    <property type="entry name" value="MBOAT"/>
    <property type="match status" value="1"/>
</dbReference>
<dbReference type="InParanoid" id="A0A4W3JVT4"/>
<evidence type="ECO:0000256" key="1">
    <source>
        <dbReference type="ARBA" id="ARBA00004477"/>
    </source>
</evidence>
<dbReference type="STRING" id="7868.ENSCMIP00000042288"/>
<keyword evidence="2" id="KW-0808">Transferase</keyword>
<sequence>MGLGWCVCLSVSVCVSVSLSQVSCCYLSPLYTQLPSMGSGVTGQFVPLSEKLHLPTEQVNFVVCQLFGLLTAFLFRKYLHPSKTSPIVRHTVATLFGLYFAFFCFGRFVVHFLLEVMLSYCVLVTIDVKRVHKYSFVAAMGYLTVCQIIRVYALDGKEHSADFSGPLMVITQKVTKLAFEIHDGLARDDVQLSPSQKRLAVRRVPSLLEYLSYNLNFMGILAGPAVSFNHYIDFIEGSKVEVKPVCPPGINSDNCQKHDPSPLSAVGRKVLSSSVSLLMHLTLLKTFPLAYNTDEEFVRTASFPRRCFYLYASLLACRPKYYFVWTMADAINNAAGFGFSGYDENGRARWDLTCNLNIMKIEFATSMKQFIDNWNIQTAAWLKEICYDRCSFSPTITTFFLSAVWHGVYPGYYLTFITGSFMTLASRSVRKNLRPHFLVSRRRRCLYDMVTWATTQLMVSYTVAPFVLLFADSSLAFYRSWYFCFHILTGVLVLVLPQKPRQTERKEQVESKEQAESEEQTERKGSSPTCLLNGHWERNGRTITDANRNQTREGKTII</sequence>